<accession>A0ABX2GBK2</accession>
<dbReference type="EMBL" id="JAAITQ010000002">
    <property type="protein sequence ID" value="NSE15080.1"/>
    <property type="molecule type" value="Genomic_DNA"/>
</dbReference>
<dbReference type="InterPro" id="IPR046733">
    <property type="entry name" value="DUF6625"/>
</dbReference>
<organism evidence="1 2">
    <name type="scientific">Fusicatenibacter saccharivorans</name>
    <dbReference type="NCBI Taxonomy" id="1150298"/>
    <lineage>
        <taxon>Bacteria</taxon>
        <taxon>Bacillati</taxon>
        <taxon>Bacillota</taxon>
        <taxon>Clostridia</taxon>
        <taxon>Lachnospirales</taxon>
        <taxon>Lachnospiraceae</taxon>
        <taxon>Fusicatenibacter</taxon>
    </lineage>
</organism>
<comment type="caution">
    <text evidence="1">The sequence shown here is derived from an EMBL/GenBank/DDBJ whole genome shotgun (WGS) entry which is preliminary data.</text>
</comment>
<dbReference type="Pfam" id="PF20330">
    <property type="entry name" value="DUF6625"/>
    <property type="match status" value="1"/>
</dbReference>
<proteinExistence type="predicted"/>
<name>A0ABX2GBK2_9FIRM</name>
<evidence type="ECO:0000313" key="1">
    <source>
        <dbReference type="EMBL" id="NSE15080.1"/>
    </source>
</evidence>
<dbReference type="RefSeq" id="WP_117802040.1">
    <property type="nucleotide sequence ID" value="NZ_JAAITQ010000002.1"/>
</dbReference>
<keyword evidence="2" id="KW-1185">Reference proteome</keyword>
<protein>
    <recommendedName>
        <fullName evidence="3">Glycosyl transferase family 2</fullName>
    </recommendedName>
</protein>
<evidence type="ECO:0008006" key="3">
    <source>
        <dbReference type="Google" id="ProtNLM"/>
    </source>
</evidence>
<reference evidence="1 2" key="1">
    <citation type="journal article" date="2020" name="Cell Host Microbe">
        <title>Functional and Genomic Variation between Human-Derived Isolates of Lachnospiraceae Reveals Inter- and Intra-Species Diversity.</title>
        <authorList>
            <person name="Sorbara M.T."/>
            <person name="Littmann E.R."/>
            <person name="Fontana E."/>
            <person name="Moody T.U."/>
            <person name="Kohout C.E."/>
            <person name="Gjonbalaj M."/>
            <person name="Eaton V."/>
            <person name="Seok R."/>
            <person name="Leiner I.M."/>
            <person name="Pamer E.G."/>
        </authorList>
    </citation>
    <scope>NUCLEOTIDE SEQUENCE [LARGE SCALE GENOMIC DNA]</scope>
    <source>
        <strain evidence="1 2">MSK.14.54</strain>
    </source>
</reference>
<gene>
    <name evidence="1" type="ORF">G5B05_01315</name>
</gene>
<sequence length="323" mass="38692">MKIAIIIAYFGKLPEYIQLFLDSCKLNYGFEWLIFSDDDTTYNYPSNVHLIKMNFGECKKLIQSKFDFEITLSKPQKLCDYKCAYGVIFEDYIQDYDWWGHCDLDQIFGNLNMFVTEDMLRKYDKLFSLGHLSLYKNSYKNNRIFMGKIEGKIRYKEVFVTERGCGFDEWLPGNVNDIYMQTNSPIMLENIGADINPYKTSFETVSFDINERCYKSNLIRNSIFEVAKGHLFQIYSVNGELHTREFPYVHLQKRKMRDLRKNKNSDNYYLIPNCFIDKDINPSVLLRVCTIWRVFNYQFFRVKINSLKYRFKNSDWKFTNVFK</sequence>
<dbReference type="Proteomes" id="UP000768180">
    <property type="component" value="Unassembled WGS sequence"/>
</dbReference>
<evidence type="ECO:0000313" key="2">
    <source>
        <dbReference type="Proteomes" id="UP000768180"/>
    </source>
</evidence>